<keyword evidence="5 6" id="KW-0472">Membrane</keyword>
<comment type="subcellular location">
    <subcellularLocation>
        <location evidence="1">Membrane</location>
        <topology evidence="1">Multi-pass membrane protein</topology>
    </subcellularLocation>
</comment>
<evidence type="ECO:0008006" key="8">
    <source>
        <dbReference type="Google" id="ProtNLM"/>
    </source>
</evidence>
<feature type="transmembrane region" description="Helical" evidence="6">
    <location>
        <begin position="162"/>
        <end position="181"/>
    </location>
</feature>
<comment type="similarity">
    <text evidence="2">Belongs to the GDT1 family.</text>
</comment>
<dbReference type="EMBL" id="LAZR01016059">
    <property type="protein sequence ID" value="KKM06167.1"/>
    <property type="molecule type" value="Genomic_DNA"/>
</dbReference>
<sequence>MEIFFISAFAVFIAEMGDKTQFGVFSLALKYDKYRVLLGAITAFALMSFLAVFLGEVLVKLIPQNTIALLAAVLFIALGLFFIFSKKDSVEEDKARKGSPFFVSLLLVSSAEIGDKTQLLIAALAIRYASPIPVFLGSLVGLASASILGIFIAPLVKDRLAWIEKAAGLIMVVIGAFMLFFR</sequence>
<gene>
    <name evidence="7" type="ORF">LCGC14_1746700</name>
</gene>
<dbReference type="InterPro" id="IPR001727">
    <property type="entry name" value="GDT1-like"/>
</dbReference>
<dbReference type="Pfam" id="PF01169">
    <property type="entry name" value="GDT1"/>
    <property type="match status" value="2"/>
</dbReference>
<name>A0A0F9HSF3_9ZZZZ</name>
<evidence type="ECO:0000256" key="3">
    <source>
        <dbReference type="ARBA" id="ARBA00022692"/>
    </source>
</evidence>
<dbReference type="PANTHER" id="PTHR12608:SF1">
    <property type="entry name" value="TRANSMEMBRANE PROTEIN 165"/>
    <property type="match status" value="1"/>
</dbReference>
<organism evidence="7">
    <name type="scientific">marine sediment metagenome</name>
    <dbReference type="NCBI Taxonomy" id="412755"/>
    <lineage>
        <taxon>unclassified sequences</taxon>
        <taxon>metagenomes</taxon>
        <taxon>ecological metagenomes</taxon>
    </lineage>
</organism>
<protein>
    <recommendedName>
        <fullName evidence="8">GDT1 family protein</fullName>
    </recommendedName>
</protein>
<dbReference type="PANTHER" id="PTHR12608">
    <property type="entry name" value="TRANSMEMBRANE PROTEIN HTP-1 RELATED"/>
    <property type="match status" value="1"/>
</dbReference>
<comment type="caution">
    <text evidence="7">The sequence shown here is derived from an EMBL/GenBank/DDBJ whole genome shotgun (WGS) entry which is preliminary data.</text>
</comment>
<proteinExistence type="inferred from homology"/>
<evidence type="ECO:0000256" key="5">
    <source>
        <dbReference type="ARBA" id="ARBA00023136"/>
    </source>
</evidence>
<dbReference type="AlphaFoldDB" id="A0A0F9HSF3"/>
<evidence type="ECO:0000313" key="7">
    <source>
        <dbReference type="EMBL" id="KKM06167.1"/>
    </source>
</evidence>
<evidence type="ECO:0000256" key="4">
    <source>
        <dbReference type="ARBA" id="ARBA00022989"/>
    </source>
</evidence>
<dbReference type="GO" id="GO:0016020">
    <property type="term" value="C:membrane"/>
    <property type="evidence" value="ECO:0007669"/>
    <property type="project" value="UniProtKB-SubCell"/>
</dbReference>
<evidence type="ECO:0000256" key="6">
    <source>
        <dbReference type="SAM" id="Phobius"/>
    </source>
</evidence>
<feature type="transmembrane region" description="Helical" evidence="6">
    <location>
        <begin position="36"/>
        <end position="55"/>
    </location>
</feature>
<feature type="transmembrane region" description="Helical" evidence="6">
    <location>
        <begin position="67"/>
        <end position="85"/>
    </location>
</feature>
<accession>A0A0F9HSF3</accession>
<dbReference type="GO" id="GO:0046873">
    <property type="term" value="F:metal ion transmembrane transporter activity"/>
    <property type="evidence" value="ECO:0007669"/>
    <property type="project" value="InterPro"/>
</dbReference>
<keyword evidence="4 6" id="KW-1133">Transmembrane helix</keyword>
<reference evidence="7" key="1">
    <citation type="journal article" date="2015" name="Nature">
        <title>Complex archaea that bridge the gap between prokaryotes and eukaryotes.</title>
        <authorList>
            <person name="Spang A."/>
            <person name="Saw J.H."/>
            <person name="Jorgensen S.L."/>
            <person name="Zaremba-Niedzwiedzka K."/>
            <person name="Martijn J."/>
            <person name="Lind A.E."/>
            <person name="van Eijk R."/>
            <person name="Schleper C."/>
            <person name="Guy L."/>
            <person name="Ettema T.J."/>
        </authorList>
    </citation>
    <scope>NUCLEOTIDE SEQUENCE</scope>
</reference>
<evidence type="ECO:0000256" key="1">
    <source>
        <dbReference type="ARBA" id="ARBA00004141"/>
    </source>
</evidence>
<keyword evidence="3 6" id="KW-0812">Transmembrane</keyword>
<feature type="transmembrane region" description="Helical" evidence="6">
    <location>
        <begin position="134"/>
        <end position="156"/>
    </location>
</feature>
<evidence type="ECO:0000256" key="2">
    <source>
        <dbReference type="ARBA" id="ARBA00009190"/>
    </source>
</evidence>